<dbReference type="InterPro" id="IPR009218">
    <property type="entry name" value="HD_phosphohydro"/>
</dbReference>
<dbReference type="SUPFAM" id="SSF109604">
    <property type="entry name" value="HD-domain/PDEase-like"/>
    <property type="match status" value="1"/>
</dbReference>
<dbReference type="PIRSF" id="PIRSF035170">
    <property type="entry name" value="HD_phosphohydro"/>
    <property type="match status" value="1"/>
</dbReference>
<evidence type="ECO:0008006" key="3">
    <source>
        <dbReference type="Google" id="ProtNLM"/>
    </source>
</evidence>
<proteinExistence type="predicted"/>
<dbReference type="RefSeq" id="WP_193517119.1">
    <property type="nucleotide sequence ID" value="NZ_BMXL01000001.1"/>
</dbReference>
<dbReference type="EMBL" id="BMXL01000001">
    <property type="protein sequence ID" value="GHD14912.1"/>
    <property type="molecule type" value="Genomic_DNA"/>
</dbReference>
<protein>
    <recommendedName>
        <fullName evidence="3">Metal-dependent HD superfamily phosphohydrolase</fullName>
    </recommendedName>
</protein>
<comment type="caution">
    <text evidence="1">The sequence shown here is derived from an EMBL/GenBank/DDBJ whole genome shotgun (WGS) entry which is preliminary data.</text>
</comment>
<dbReference type="PANTHER" id="PTHR21174">
    <property type="match status" value="1"/>
</dbReference>
<name>A0A918X618_9ACTN</name>
<sequence length="229" mass="25750">MVSSHGSHGADDFAENEKMGLLRASWFDLAGTTPEARAACEELLGRWSEPHRRYYTLTHLWQTLDAVEEIGHEAEDIALVRYAMWFHGAVHDGRAGTDEQESAVVAERLLSLVGHSRERIDEIVRLVGLIASHRPGEDDPDGAVVCDADLSILAADPENYSEYIAAVRAEYAYLPDQTFRTARLRLLEALLERPHLFHTRFGRTHWEGSARANMRAEADRLSGDARPKY</sequence>
<accession>A0A918X618</accession>
<evidence type="ECO:0000313" key="2">
    <source>
        <dbReference type="Proteomes" id="UP000654947"/>
    </source>
</evidence>
<dbReference type="PANTHER" id="PTHR21174:SF0">
    <property type="entry name" value="HD PHOSPHOHYDROLASE FAMILY PROTEIN-RELATED"/>
    <property type="match status" value="1"/>
</dbReference>
<dbReference type="AlphaFoldDB" id="A0A918X618"/>
<dbReference type="Proteomes" id="UP000654947">
    <property type="component" value="Unassembled WGS sequence"/>
</dbReference>
<organism evidence="1 2">
    <name type="scientific">Nocardiopsis kunsanensis</name>
    <dbReference type="NCBI Taxonomy" id="141693"/>
    <lineage>
        <taxon>Bacteria</taxon>
        <taxon>Bacillati</taxon>
        <taxon>Actinomycetota</taxon>
        <taxon>Actinomycetes</taxon>
        <taxon>Streptosporangiales</taxon>
        <taxon>Nocardiopsidaceae</taxon>
        <taxon>Nocardiopsis</taxon>
    </lineage>
</organism>
<reference evidence="1 2" key="1">
    <citation type="journal article" date="2014" name="Int. J. Syst. Evol. Microbiol.">
        <title>Complete genome sequence of Corynebacterium casei LMG S-19264T (=DSM 44701T), isolated from a smear-ripened cheese.</title>
        <authorList>
            <consortium name="US DOE Joint Genome Institute (JGI-PGF)"/>
            <person name="Walter F."/>
            <person name="Albersmeier A."/>
            <person name="Kalinowski J."/>
            <person name="Ruckert C."/>
        </authorList>
    </citation>
    <scope>NUCLEOTIDE SEQUENCE [LARGE SCALE GENOMIC DNA]</scope>
    <source>
        <strain evidence="1 2">KCTC 19473</strain>
    </source>
</reference>
<gene>
    <name evidence="1" type="ORF">GCM10007147_01460</name>
</gene>
<dbReference type="Gene3D" id="1.10.3210.10">
    <property type="entry name" value="Hypothetical protein af1432"/>
    <property type="match status" value="1"/>
</dbReference>
<evidence type="ECO:0000313" key="1">
    <source>
        <dbReference type="EMBL" id="GHD14912.1"/>
    </source>
</evidence>
<keyword evidence="2" id="KW-1185">Reference proteome</keyword>